<dbReference type="Proteomes" id="UP000287124">
    <property type="component" value="Unassembled WGS sequence"/>
</dbReference>
<dbReference type="AlphaFoldDB" id="A0A430KX76"/>
<evidence type="ECO:0000256" key="1">
    <source>
        <dbReference type="SAM" id="MobiDB-lite"/>
    </source>
</evidence>
<keyword evidence="3" id="KW-1185">Reference proteome</keyword>
<sequence>MDREVPQLRRRRARRNKWRGTGPRWGQSIFDRGTSLRALVFYVVYELGPGETFEDFLSLMDLLLGVDTYAFQAGADRKDDRILAEMLVATMNRRRIGFIFNSQYCQWRGKFIVAVSPGPKQSCKDFVKYWRREMKIEHSCGNAFSSQDVRDMVSTYLASAAERQAKRRSLLKTEVEPESDWDSDSDVDDAGAQEGLIQEQLLRQCAAEACDAIV</sequence>
<evidence type="ECO:0000313" key="3">
    <source>
        <dbReference type="Proteomes" id="UP000287124"/>
    </source>
</evidence>
<feature type="compositionally biased region" description="Acidic residues" evidence="1">
    <location>
        <begin position="176"/>
        <end position="189"/>
    </location>
</feature>
<comment type="caution">
    <text evidence="2">The sequence shown here is derived from an EMBL/GenBank/DDBJ whole genome shotgun (WGS) entry which is preliminary data.</text>
</comment>
<reference evidence="2 3" key="1">
    <citation type="submission" date="2017-06" db="EMBL/GenBank/DDBJ databases">
        <title>Comparative genomic analysis of Ambrosia Fusariam Clade fungi.</title>
        <authorList>
            <person name="Stajich J.E."/>
            <person name="Carrillo J."/>
            <person name="Kijimoto T."/>
            <person name="Eskalen A."/>
            <person name="O'Donnell K."/>
            <person name="Kasson M."/>
        </authorList>
    </citation>
    <scope>NUCLEOTIDE SEQUENCE [LARGE SCALE GENOMIC DNA]</scope>
    <source>
        <strain evidence="2 3">UCR1854</strain>
    </source>
</reference>
<organism evidence="2 3">
    <name type="scientific">Fusarium euwallaceae</name>
    <dbReference type="NCBI Taxonomy" id="1147111"/>
    <lineage>
        <taxon>Eukaryota</taxon>
        <taxon>Fungi</taxon>
        <taxon>Dikarya</taxon>
        <taxon>Ascomycota</taxon>
        <taxon>Pezizomycotina</taxon>
        <taxon>Sordariomycetes</taxon>
        <taxon>Hypocreomycetidae</taxon>
        <taxon>Hypocreales</taxon>
        <taxon>Nectriaceae</taxon>
        <taxon>Fusarium</taxon>
        <taxon>Fusarium solani species complex</taxon>
    </lineage>
</organism>
<gene>
    <name evidence="2" type="ORF">BHE90_017545</name>
</gene>
<evidence type="ECO:0000313" key="2">
    <source>
        <dbReference type="EMBL" id="RTE68078.1"/>
    </source>
</evidence>
<protein>
    <submittedName>
        <fullName evidence="2">Uncharacterized protein</fullName>
    </submittedName>
</protein>
<feature type="region of interest" description="Disordered" evidence="1">
    <location>
        <begin position="168"/>
        <end position="189"/>
    </location>
</feature>
<proteinExistence type="predicted"/>
<dbReference type="EMBL" id="MIKF01001196">
    <property type="protein sequence ID" value="RTE68078.1"/>
    <property type="molecule type" value="Genomic_DNA"/>
</dbReference>
<accession>A0A430KX76</accession>
<name>A0A430KX76_9HYPO</name>